<evidence type="ECO:0000256" key="4">
    <source>
        <dbReference type="RuleBase" id="RU365069"/>
    </source>
</evidence>
<dbReference type="RefSeq" id="XP_022460207.1">
    <property type="nucleotide sequence ID" value="XM_022600909.1"/>
</dbReference>
<dbReference type="AlphaFoldDB" id="W6MSL8"/>
<evidence type="ECO:0000256" key="2">
    <source>
        <dbReference type="ARBA" id="ARBA00022448"/>
    </source>
</evidence>
<dbReference type="OrthoDB" id="26242at2759"/>
<keyword evidence="4" id="KW-0653">Protein transport</keyword>
<protein>
    <recommendedName>
        <fullName evidence="4">Exocyst complex component SEC5</fullName>
    </recommendedName>
</protein>
<evidence type="ECO:0000259" key="5">
    <source>
        <dbReference type="Pfam" id="PF15469"/>
    </source>
</evidence>
<name>W6MSL8_9ASCO</name>
<dbReference type="GeneID" id="34521595"/>
<keyword evidence="7" id="KW-1185">Reference proteome</keyword>
<keyword evidence="2 4" id="KW-0813">Transport</keyword>
<dbReference type="InterPro" id="IPR039481">
    <property type="entry name" value="EXOC2/Sec5_N_dom"/>
</dbReference>
<dbReference type="Gene3D" id="1.20.58.670">
    <property type="entry name" value="Dsl1p vesicle tethering complex, Tip20p subunit, domain D"/>
    <property type="match status" value="1"/>
</dbReference>
<dbReference type="GO" id="GO:0000145">
    <property type="term" value="C:exocyst"/>
    <property type="evidence" value="ECO:0007669"/>
    <property type="project" value="UniProtKB-UniRule"/>
</dbReference>
<dbReference type="GO" id="GO:0015031">
    <property type="term" value="P:protein transport"/>
    <property type="evidence" value="ECO:0007669"/>
    <property type="project" value="UniProtKB-KW"/>
</dbReference>
<dbReference type="Pfam" id="PF15469">
    <property type="entry name" value="Sec5"/>
    <property type="match status" value="1"/>
</dbReference>
<comment type="subunit">
    <text evidence="4">Component of the exocyst complex.</text>
</comment>
<gene>
    <name evidence="6" type="ORF">KUCA_T00004199001</name>
</gene>
<feature type="domain" description="Exocyst complex component EXOC2/Sec5 N-terminal" evidence="5">
    <location>
        <begin position="77"/>
        <end position="922"/>
    </location>
</feature>
<dbReference type="STRING" id="1382522.W6MSL8"/>
<dbReference type="PANTHER" id="PTHR13043:SF1">
    <property type="entry name" value="EXOCYST COMPLEX COMPONENT 2"/>
    <property type="match status" value="1"/>
</dbReference>
<dbReference type="EMBL" id="HG793129">
    <property type="protein sequence ID" value="CDK28217.1"/>
    <property type="molecule type" value="Genomic_DNA"/>
</dbReference>
<dbReference type="PANTHER" id="PTHR13043">
    <property type="entry name" value="EXOCYST COMPLEX COMPONENT SEC5"/>
    <property type="match status" value="1"/>
</dbReference>
<comment type="function">
    <text evidence="4">Component of the exocyst complex involved in the docking of exocytic vesicles with fusion sites on the plasma membrane.</text>
</comment>
<dbReference type="GO" id="GO:0006893">
    <property type="term" value="P:Golgi to plasma membrane transport"/>
    <property type="evidence" value="ECO:0007669"/>
    <property type="project" value="UniProtKB-UniRule"/>
</dbReference>
<comment type="similarity">
    <text evidence="1 4">Belongs to the SEC5 family.</text>
</comment>
<accession>W6MSL8</accession>
<dbReference type="HOGENOM" id="CLU_339546_0_0_1"/>
<proteinExistence type="inferred from homology"/>
<reference evidence="6" key="2">
    <citation type="submission" date="2014-02" db="EMBL/GenBank/DDBJ databases">
        <title>Complete DNA sequence of /Kuraishia capsulata/ illustrates novel genomic features among budding yeasts (/Saccharomycotina/).</title>
        <authorList>
            <person name="Morales L."/>
            <person name="Noel B."/>
            <person name="Porcel B."/>
            <person name="Marcet-Houben M."/>
            <person name="Hullo M-F."/>
            <person name="Sacerdot C."/>
            <person name="Tekaia F."/>
            <person name="Leh-Louis V."/>
            <person name="Despons L."/>
            <person name="Khanna V."/>
            <person name="Aury J-M."/>
            <person name="Barbe V."/>
            <person name="Couloux A."/>
            <person name="Labadie K."/>
            <person name="Pelletier E."/>
            <person name="Souciet J-L."/>
            <person name="Boekhout T."/>
            <person name="Gabaldon T."/>
            <person name="Wincker P."/>
            <person name="Dujon B."/>
        </authorList>
    </citation>
    <scope>NUCLEOTIDE SEQUENCE</scope>
    <source>
        <strain evidence="6">CBS 1993</strain>
    </source>
</reference>
<keyword evidence="3 4" id="KW-0268">Exocytosis</keyword>
<organism evidence="6 7">
    <name type="scientific">Kuraishia capsulata CBS 1993</name>
    <dbReference type="NCBI Taxonomy" id="1382522"/>
    <lineage>
        <taxon>Eukaryota</taxon>
        <taxon>Fungi</taxon>
        <taxon>Dikarya</taxon>
        <taxon>Ascomycota</taxon>
        <taxon>Saccharomycotina</taxon>
        <taxon>Pichiomycetes</taxon>
        <taxon>Pichiales</taxon>
        <taxon>Pichiaceae</taxon>
        <taxon>Kuraishia</taxon>
    </lineage>
</organism>
<reference evidence="6" key="1">
    <citation type="submission" date="2013-12" db="EMBL/GenBank/DDBJ databases">
        <authorList>
            <person name="Genoscope - CEA"/>
        </authorList>
    </citation>
    <scope>NUCLEOTIDE SEQUENCE</scope>
    <source>
        <strain evidence="6">CBS 1993</strain>
    </source>
</reference>
<evidence type="ECO:0000313" key="7">
    <source>
        <dbReference type="Proteomes" id="UP000019384"/>
    </source>
</evidence>
<dbReference type="InterPro" id="IPR042044">
    <property type="entry name" value="EXOC6PINT-1/Sec15/Tip20_C_dom2"/>
</dbReference>
<dbReference type="InterPro" id="IPR029175">
    <property type="entry name" value="EXOC2/Sec5"/>
</dbReference>
<evidence type="ECO:0000256" key="1">
    <source>
        <dbReference type="ARBA" id="ARBA00010578"/>
    </source>
</evidence>
<sequence>MSTRNPDLDSELLRFYQIRTLNPNSWARDNQAVDFAYPETDDPASDEYFSLLPQLMNTDANDRSDYAIGDSSLDYMDPLGFHESIVDELIDRDVVESTRDPARLKYLIGSKSFNPKLFLKTIHNDKSFDQLNSALGYLDSEMQKRNKDLRQIVELEFSSFIKAKGSLDNIYTQFAKTKFEGTDDNPGLLGKLSGFVNSASASSTRLLNPTLESKSRELAVESTISFVQENKLLFNLPSSLQDYILKNDFDSLINDYEKGRALYDAQLQSCAPAVVKILNRVWDEVEQIISEYKENLWRRLDSVELDTVTNVSLPSSNNERNFLTTVNKLLELGVEDNPLVVFLESQYTKVLGEQNSGKCHAFLLKMVKLDQSIKQTYTEGSAVSNVALKYLYGLFIDKPVIMVDHGAMVKDLPLVMEMWMAITSYVKELVEGVLTKKIVRFGLVSDYFTNREFQRARRQMYSQRDPSSIAMRVQNANVHLELGDVQIQDIRKKNQFLITAVCDKLTRLFMASSQDLPGLLNMSGQPVAPGSPVKNDGSLSSYGFVPSFSNTISTLRYLLELQRLISESMAKLTSARASACTTASVVETLRETYRKINSRFISCVLVLMVKDAEKINQLETWEKSKTTPGCTALIDFMRNYFETMLPLFSDLVFNVMETPISDDMGLLPSYPAKKILSGIESQFVRALRVILEASVRKELHDTQSAESVDAAKEHRMLSLGNVSEMKSSVFPAIIQTYDRAFRSNLSKQNLDLYPTLENVEVTLFHDYIVTYYPAVQTMIKEGIARVDWITPNQPVSASEYIHKLIMFLIIAKSSITSNSTKLPLSNEIFKNLQAYMLRTMLDSLRRVDKFSEGGIYQLIFDLLFFARVLQNTLSGSADSALQQIYKEVVDPRFGKQRDYMINSLSERVKKALSSSAAEYACFRA</sequence>
<dbReference type="GO" id="GO:0006887">
    <property type="term" value="P:exocytosis"/>
    <property type="evidence" value="ECO:0007669"/>
    <property type="project" value="UniProtKB-KW"/>
</dbReference>
<evidence type="ECO:0000313" key="6">
    <source>
        <dbReference type="EMBL" id="CDK28217.1"/>
    </source>
</evidence>
<evidence type="ECO:0000256" key="3">
    <source>
        <dbReference type="ARBA" id="ARBA00022483"/>
    </source>
</evidence>
<dbReference type="Proteomes" id="UP000019384">
    <property type="component" value="Unassembled WGS sequence"/>
</dbReference>